<dbReference type="SUPFAM" id="SSF53335">
    <property type="entry name" value="S-adenosyl-L-methionine-dependent methyltransferases"/>
    <property type="match status" value="1"/>
</dbReference>
<evidence type="ECO:0000259" key="1">
    <source>
        <dbReference type="Pfam" id="PF13649"/>
    </source>
</evidence>
<reference evidence="2 3" key="1">
    <citation type="submission" date="2018-05" db="EMBL/GenBank/DDBJ databases">
        <title>Genetic diversity of glacier-inhabiting Cryobacterium bacteria in China and description of Cryobacterium mengkeensis sp. nov. and Arthrobacter glacialis sp. nov.</title>
        <authorList>
            <person name="Liu Q."/>
            <person name="Xin Y.-H."/>
        </authorList>
    </citation>
    <scope>NUCLEOTIDE SEQUENCE [LARGE SCALE GENOMIC DNA]</scope>
    <source>
        <strain evidence="2 3">GP3</strain>
    </source>
</reference>
<keyword evidence="3" id="KW-1185">Reference proteome</keyword>
<feature type="domain" description="Methyltransferase" evidence="1">
    <location>
        <begin position="45"/>
        <end position="97"/>
    </location>
</feature>
<dbReference type="Gene3D" id="3.40.50.150">
    <property type="entry name" value="Vaccinia Virus protein VP39"/>
    <property type="match status" value="1"/>
</dbReference>
<sequence>MHQTRRAPTASTHGAVLHDEVRPGWSAEVVSWLLGSPLSGQRLAVLDLGAGTGLGTQTIATLGHSVTAVDSSADMLSALRTSCQELPSGVDDRITAVGGSADSC</sequence>
<organism evidence="2 3">
    <name type="scientific">Arthrobacter psychrochitiniphilus</name>
    <dbReference type="NCBI Taxonomy" id="291045"/>
    <lineage>
        <taxon>Bacteria</taxon>
        <taxon>Bacillati</taxon>
        <taxon>Actinomycetota</taxon>
        <taxon>Actinomycetes</taxon>
        <taxon>Micrococcales</taxon>
        <taxon>Micrococcaceae</taxon>
        <taxon>Arthrobacter</taxon>
    </lineage>
</organism>
<dbReference type="InterPro" id="IPR041698">
    <property type="entry name" value="Methyltransf_25"/>
</dbReference>
<dbReference type="Proteomes" id="UP000246303">
    <property type="component" value="Unassembled WGS sequence"/>
</dbReference>
<proteinExistence type="predicted"/>
<dbReference type="OrthoDB" id="9797252at2"/>
<comment type="caution">
    <text evidence="2">The sequence shown here is derived from an EMBL/GenBank/DDBJ whole genome shotgun (WGS) entry which is preliminary data.</text>
</comment>
<protein>
    <recommendedName>
        <fullName evidence="1">Methyltransferase domain-containing protein</fullName>
    </recommendedName>
</protein>
<dbReference type="Pfam" id="PF13649">
    <property type="entry name" value="Methyltransf_25"/>
    <property type="match status" value="1"/>
</dbReference>
<dbReference type="RefSeq" id="WP_110106895.1">
    <property type="nucleotide sequence ID" value="NZ_JACBZZ010000001.1"/>
</dbReference>
<dbReference type="EMBL" id="QHLZ01000009">
    <property type="protein sequence ID" value="PXA64605.1"/>
    <property type="molecule type" value="Genomic_DNA"/>
</dbReference>
<evidence type="ECO:0000313" key="2">
    <source>
        <dbReference type="EMBL" id="PXA64605.1"/>
    </source>
</evidence>
<dbReference type="CDD" id="cd02440">
    <property type="entry name" value="AdoMet_MTases"/>
    <property type="match status" value="1"/>
</dbReference>
<evidence type="ECO:0000313" key="3">
    <source>
        <dbReference type="Proteomes" id="UP000246303"/>
    </source>
</evidence>
<accession>A0A2V3DNT2</accession>
<dbReference type="AlphaFoldDB" id="A0A2V3DNT2"/>
<name>A0A2V3DNT2_9MICC</name>
<gene>
    <name evidence="2" type="ORF">CVS29_13655</name>
</gene>
<dbReference type="InterPro" id="IPR029063">
    <property type="entry name" value="SAM-dependent_MTases_sf"/>
</dbReference>